<evidence type="ECO:0000256" key="2">
    <source>
        <dbReference type="SAM" id="SignalP"/>
    </source>
</evidence>
<reference evidence="3" key="1">
    <citation type="submission" date="2021-02" db="EMBL/GenBank/DDBJ databases">
        <authorList>
            <person name="Dougan E. K."/>
            <person name="Rhodes N."/>
            <person name="Thang M."/>
            <person name="Chan C."/>
        </authorList>
    </citation>
    <scope>NUCLEOTIDE SEQUENCE</scope>
</reference>
<evidence type="ECO:0000313" key="4">
    <source>
        <dbReference type="Proteomes" id="UP000604046"/>
    </source>
</evidence>
<keyword evidence="1" id="KW-1133">Transmembrane helix</keyword>
<protein>
    <submittedName>
        <fullName evidence="3">Uncharacterized protein</fullName>
    </submittedName>
</protein>
<keyword evidence="1" id="KW-0812">Transmembrane</keyword>
<feature type="transmembrane region" description="Helical" evidence="1">
    <location>
        <begin position="201"/>
        <end position="220"/>
    </location>
</feature>
<feature type="transmembrane region" description="Helical" evidence="1">
    <location>
        <begin position="144"/>
        <end position="165"/>
    </location>
</feature>
<keyword evidence="1" id="KW-0472">Membrane</keyword>
<feature type="transmembrane region" description="Helical" evidence="1">
    <location>
        <begin position="73"/>
        <end position="93"/>
    </location>
</feature>
<sequence>MTSHGHRSRGRCRVLPLILLCVASAQWAAQWTFVPPARLVKGSPEAASPSAQAAHAAPAAAEQGGLFSALAAYGHYLGLVLGTGCLVAERLMIKAGMSEEEEQTVLSIDSLYGLVGLLIAGTGYLRVTQYGKGWEFYQHEPIFWLKLTLAAILGAASFFVTATFIKRGLARDEAKKTGSKSLAPVTEKLADRLTSVINAQLLAIGSIPLAATLMARGVLYVDWFPWQAGALPVVLMLGGLGFKYVKEAIDWSEDE</sequence>
<dbReference type="Pfam" id="PF09980">
    <property type="entry name" value="DUF2214"/>
    <property type="match status" value="1"/>
</dbReference>
<dbReference type="Proteomes" id="UP000604046">
    <property type="component" value="Unassembled WGS sequence"/>
</dbReference>
<proteinExistence type="predicted"/>
<dbReference type="InterPro" id="IPR018706">
    <property type="entry name" value="DUF2214_membrane"/>
</dbReference>
<accession>A0A812KUP2</accession>
<evidence type="ECO:0000256" key="1">
    <source>
        <dbReference type="SAM" id="Phobius"/>
    </source>
</evidence>
<feature type="chain" id="PRO_5032707157" evidence="2">
    <location>
        <begin position="29"/>
        <end position="255"/>
    </location>
</feature>
<feature type="signal peptide" evidence="2">
    <location>
        <begin position="1"/>
        <end position="28"/>
    </location>
</feature>
<keyword evidence="4" id="KW-1185">Reference proteome</keyword>
<dbReference type="OrthoDB" id="427820at2759"/>
<dbReference type="EMBL" id="CAJNDS010000827">
    <property type="protein sequence ID" value="CAE7236402.1"/>
    <property type="molecule type" value="Genomic_DNA"/>
</dbReference>
<name>A0A812KUP2_9DINO</name>
<comment type="caution">
    <text evidence="3">The sequence shown here is derived from an EMBL/GenBank/DDBJ whole genome shotgun (WGS) entry which is preliminary data.</text>
</comment>
<organism evidence="3 4">
    <name type="scientific">Symbiodinium natans</name>
    <dbReference type="NCBI Taxonomy" id="878477"/>
    <lineage>
        <taxon>Eukaryota</taxon>
        <taxon>Sar</taxon>
        <taxon>Alveolata</taxon>
        <taxon>Dinophyceae</taxon>
        <taxon>Suessiales</taxon>
        <taxon>Symbiodiniaceae</taxon>
        <taxon>Symbiodinium</taxon>
    </lineage>
</organism>
<feature type="transmembrane region" description="Helical" evidence="1">
    <location>
        <begin position="105"/>
        <end position="124"/>
    </location>
</feature>
<keyword evidence="2" id="KW-0732">Signal</keyword>
<gene>
    <name evidence="3" type="ORF">SNAT2548_LOCUS10183</name>
</gene>
<dbReference type="AlphaFoldDB" id="A0A812KUP2"/>
<evidence type="ECO:0000313" key="3">
    <source>
        <dbReference type="EMBL" id="CAE7236402.1"/>
    </source>
</evidence>
<feature type="transmembrane region" description="Helical" evidence="1">
    <location>
        <begin position="226"/>
        <end position="245"/>
    </location>
</feature>